<proteinExistence type="inferred from homology"/>
<dbReference type="Gene3D" id="3.60.10.10">
    <property type="entry name" value="Endonuclease/exonuclease/phosphatase"/>
    <property type="match status" value="1"/>
</dbReference>
<keyword evidence="8" id="KW-1185">Reference proteome</keyword>
<dbReference type="GO" id="GO:0046856">
    <property type="term" value="P:phosphatidylinositol dephosphorylation"/>
    <property type="evidence" value="ECO:0007669"/>
    <property type="project" value="InterPro"/>
</dbReference>
<evidence type="ECO:0000256" key="4">
    <source>
        <dbReference type="ARBA" id="ARBA00022801"/>
    </source>
</evidence>
<name>A0AAD9LGH6_BABDI</name>
<dbReference type="InterPro" id="IPR036691">
    <property type="entry name" value="Endo/exonu/phosph_ase_sf"/>
</dbReference>
<dbReference type="Pfam" id="PF22669">
    <property type="entry name" value="Exo_endo_phos2"/>
    <property type="match status" value="1"/>
</dbReference>
<comment type="caution">
    <text evidence="7">The sequence shown here is derived from an EMBL/GenBank/DDBJ whole genome shotgun (WGS) entry which is preliminary data.</text>
</comment>
<evidence type="ECO:0000256" key="1">
    <source>
        <dbReference type="ARBA" id="ARBA00008943"/>
    </source>
</evidence>
<evidence type="ECO:0000259" key="6">
    <source>
        <dbReference type="PROSITE" id="PS50275"/>
    </source>
</evidence>
<dbReference type="AlphaFoldDB" id="A0AAD9LGH6"/>
<dbReference type="Proteomes" id="UP001195914">
    <property type="component" value="Unassembled WGS sequence"/>
</dbReference>
<feature type="domain" description="SAC" evidence="6">
    <location>
        <begin position="186"/>
        <end position="555"/>
    </location>
</feature>
<accession>A0AAD9LGH6</accession>
<feature type="region of interest" description="Disordered" evidence="5">
    <location>
        <begin position="130"/>
        <end position="157"/>
    </location>
</feature>
<dbReference type="SUPFAM" id="SSF56219">
    <property type="entry name" value="DNase I-like"/>
    <property type="match status" value="1"/>
</dbReference>
<evidence type="ECO:0000313" key="8">
    <source>
        <dbReference type="Proteomes" id="UP001195914"/>
    </source>
</evidence>
<dbReference type="InterPro" id="IPR000300">
    <property type="entry name" value="IPPc"/>
</dbReference>
<dbReference type="InterPro" id="IPR002013">
    <property type="entry name" value="SAC_dom"/>
</dbReference>
<dbReference type="PANTHER" id="PTHR11200">
    <property type="entry name" value="INOSITOL 5-PHOSPHATASE"/>
    <property type="match status" value="1"/>
</dbReference>
<sequence length="960" mass="108875">MMSLQVPRFGYVVREYSSWYNVIYNGDDGCKLKRNPEDVTLWIKRPTAEVTETPHSMTDEAPFAEFRADAILGIIKINGSLYLNLVVSSEPVANVSFGEMTASDCKTSPIFSVKMIRMLPIEQRSQYQAGYQQSVTDRELSDSESSERGRSPGRRLSNLSAALDLDGGDMPNDDPNLGIINDLNQLLTTGHYFSRATDLTRSMQRQWELGFLPLKPRRFTGQVHETADTASTKNGTEESNASVGKSLFEIADPTFNWSRGMLHGIPSHWITVLMQGYVGYSIHSWNGKRVELMLIGRRSTYRYGTRLNARGIDEDGNVGNFVESELRLRVNNGFWKSFVQVRGSIPVFWGQKNIFSPAYFTRPLNESEAAFLLHYKQLETLYGEGSEICFMSLLDTKASEIALTQGMEHIDHTFPDMNLHMVRYNYNEKVKWSTMLYELLTFVNLQLLSTMQRIGYFDGRLMKESLKVAQRHRLDNGRIEGTQRGVIRTNCLDCLDRTNAMQLMVGWVWLASMLDPDGLSNLLELDNESDFNGSLRQFRDMWCAHGDAVSFHYAGTASIYSQHIREGKQSYVAMFHYTKTMVTRACSYVFNDEARQNCMDMLINGQNPQVQLQNSASSSPRSLPSVVQSENIALSDVTVWCGTWNMNGSVLSNKDDMSDWISAGVKHGAEIYVFFLQEFVELSMLNVLSGKTEENKEMLFNGKAIRILTAMHEDKNVKFVHLKSCSMVGLYVTAFVSERLRPSVRNLTTTTVKTGFSGNVGNKGAVGLKFEIGGQRLTFVDVHLNFGKLPTRVRIQELEYVMKNAFDESEPDTLYDDDLFVLAGDFNFQIAMNDEDPLDIMDELYAGNLERLLRADEFLSEVKRGPPHLSNLQEAPIRFEPTYKFKVGTSFYHMKRPPAWCDRILYGGSSVLKKARSIKCLSYMRHDDMVSSDHKAVSAVFKLSADKLKKELETISLIDL</sequence>
<comment type="similarity">
    <text evidence="2">In the central section; belongs to the inositol 1,4,5-trisphosphate 5-phosphatase family.</text>
</comment>
<dbReference type="Pfam" id="PF02383">
    <property type="entry name" value="Syja_N"/>
    <property type="match status" value="1"/>
</dbReference>
<protein>
    <recommendedName>
        <fullName evidence="3">phosphoinositide 5-phosphatase</fullName>
        <ecNumber evidence="3">3.1.3.36</ecNumber>
    </recommendedName>
</protein>
<keyword evidence="7" id="KW-0540">Nuclease</keyword>
<dbReference type="InterPro" id="IPR046985">
    <property type="entry name" value="IP5"/>
</dbReference>
<dbReference type="PROSITE" id="PS50275">
    <property type="entry name" value="SAC"/>
    <property type="match status" value="1"/>
</dbReference>
<feature type="compositionally biased region" description="Basic and acidic residues" evidence="5">
    <location>
        <begin position="136"/>
        <end position="150"/>
    </location>
</feature>
<dbReference type="GO" id="GO:0004439">
    <property type="term" value="F:phosphatidylinositol-4,5-bisphosphate 5-phosphatase activity"/>
    <property type="evidence" value="ECO:0007669"/>
    <property type="project" value="UniProtKB-EC"/>
</dbReference>
<evidence type="ECO:0000256" key="3">
    <source>
        <dbReference type="ARBA" id="ARBA00013044"/>
    </source>
</evidence>
<dbReference type="EC" id="3.1.3.36" evidence="3"/>
<dbReference type="EMBL" id="JAHBMH010000044">
    <property type="protein sequence ID" value="KAK1935918.1"/>
    <property type="molecule type" value="Genomic_DNA"/>
</dbReference>
<keyword evidence="7" id="KW-0255">Endonuclease</keyword>
<comment type="similarity">
    <text evidence="1">Belongs to the synaptojanin family.</text>
</comment>
<evidence type="ECO:0000256" key="2">
    <source>
        <dbReference type="ARBA" id="ARBA00009678"/>
    </source>
</evidence>
<organism evidence="7 8">
    <name type="scientific">Babesia divergens</name>
    <dbReference type="NCBI Taxonomy" id="32595"/>
    <lineage>
        <taxon>Eukaryota</taxon>
        <taxon>Sar</taxon>
        <taxon>Alveolata</taxon>
        <taxon>Apicomplexa</taxon>
        <taxon>Aconoidasida</taxon>
        <taxon>Piroplasmida</taxon>
        <taxon>Babesiidae</taxon>
        <taxon>Babesia</taxon>
    </lineage>
</organism>
<dbReference type="GO" id="GO:0004519">
    <property type="term" value="F:endonuclease activity"/>
    <property type="evidence" value="ECO:0007669"/>
    <property type="project" value="UniProtKB-KW"/>
</dbReference>
<evidence type="ECO:0000256" key="5">
    <source>
        <dbReference type="SAM" id="MobiDB-lite"/>
    </source>
</evidence>
<reference evidence="7" key="1">
    <citation type="journal article" date="2014" name="Nucleic Acids Res.">
        <title>The evolutionary dynamics of variant antigen genes in Babesia reveal a history of genomic innovation underlying host-parasite interaction.</title>
        <authorList>
            <person name="Jackson A.P."/>
            <person name="Otto T.D."/>
            <person name="Darby A."/>
            <person name="Ramaprasad A."/>
            <person name="Xia D."/>
            <person name="Echaide I.E."/>
            <person name="Farber M."/>
            <person name="Gahlot S."/>
            <person name="Gamble J."/>
            <person name="Gupta D."/>
            <person name="Gupta Y."/>
            <person name="Jackson L."/>
            <person name="Malandrin L."/>
            <person name="Malas T.B."/>
            <person name="Moussa E."/>
            <person name="Nair M."/>
            <person name="Reid A.J."/>
            <person name="Sanders M."/>
            <person name="Sharma J."/>
            <person name="Tracey A."/>
            <person name="Quail M.A."/>
            <person name="Weir W."/>
            <person name="Wastling J.M."/>
            <person name="Hall N."/>
            <person name="Willadsen P."/>
            <person name="Lingelbach K."/>
            <person name="Shiels B."/>
            <person name="Tait A."/>
            <person name="Berriman M."/>
            <person name="Allred D.R."/>
            <person name="Pain A."/>
        </authorList>
    </citation>
    <scope>NUCLEOTIDE SEQUENCE</scope>
    <source>
        <strain evidence="7">1802A</strain>
    </source>
</reference>
<reference evidence="7" key="2">
    <citation type="submission" date="2021-05" db="EMBL/GenBank/DDBJ databases">
        <authorList>
            <person name="Pain A."/>
        </authorList>
    </citation>
    <scope>NUCLEOTIDE SEQUENCE</scope>
    <source>
        <strain evidence="7">1802A</strain>
    </source>
</reference>
<gene>
    <name evidence="7" type="ORF">X943_000377</name>
</gene>
<evidence type="ECO:0000313" key="7">
    <source>
        <dbReference type="EMBL" id="KAK1935918.1"/>
    </source>
</evidence>
<dbReference type="SMART" id="SM00128">
    <property type="entry name" value="IPPc"/>
    <property type="match status" value="1"/>
</dbReference>
<keyword evidence="4" id="KW-0378">Hydrolase</keyword>
<dbReference type="PANTHER" id="PTHR11200:SF275">
    <property type="entry name" value="LD06095P"/>
    <property type="match status" value="1"/>
</dbReference>